<sequence length="108" mass="11989">MRNTCSLWCGCCLIPFCITSAKNVKHTCVNCRRQLGRFAPLYLQNECRKSSLLRYSTDIARSDDMFNTRMGNLPTLFCFFTAICSVKMGNNCALAAAHGSATTTVFAL</sequence>
<dbReference type="PROSITE" id="PS51837">
    <property type="entry name" value="LITAF"/>
    <property type="match status" value="1"/>
</dbReference>
<evidence type="ECO:0000256" key="1">
    <source>
        <dbReference type="SAM" id="SignalP"/>
    </source>
</evidence>
<reference evidence="3 4" key="1">
    <citation type="submission" date="2019-04" db="EMBL/GenBank/DDBJ databases">
        <title>Annotation for the trematode Fasciola gigantica.</title>
        <authorList>
            <person name="Choi Y.-J."/>
        </authorList>
    </citation>
    <scope>NUCLEOTIDE SEQUENCE [LARGE SCALE GENOMIC DNA]</scope>
    <source>
        <strain evidence="3">Uganda_cow_1</strain>
    </source>
</reference>
<evidence type="ECO:0000259" key="2">
    <source>
        <dbReference type="PROSITE" id="PS51837"/>
    </source>
</evidence>
<dbReference type="EMBL" id="SUNJ01004499">
    <property type="protein sequence ID" value="TPP64369.1"/>
    <property type="molecule type" value="Genomic_DNA"/>
</dbReference>
<organism evidence="3 4">
    <name type="scientific">Fasciola gigantica</name>
    <name type="common">Giant liver fluke</name>
    <dbReference type="NCBI Taxonomy" id="46835"/>
    <lineage>
        <taxon>Eukaryota</taxon>
        <taxon>Metazoa</taxon>
        <taxon>Spiralia</taxon>
        <taxon>Lophotrochozoa</taxon>
        <taxon>Platyhelminthes</taxon>
        <taxon>Trematoda</taxon>
        <taxon>Digenea</taxon>
        <taxon>Plagiorchiida</taxon>
        <taxon>Echinostomata</taxon>
        <taxon>Echinostomatoidea</taxon>
        <taxon>Fasciolidae</taxon>
        <taxon>Fasciola</taxon>
    </lineage>
</organism>
<accession>A0A504YUS6</accession>
<keyword evidence="1" id="KW-0732">Signal</keyword>
<name>A0A504YUS6_FASGI</name>
<evidence type="ECO:0000313" key="3">
    <source>
        <dbReference type="EMBL" id="TPP64369.1"/>
    </source>
</evidence>
<comment type="caution">
    <text evidence="3">The sequence shown here is derived from an EMBL/GenBank/DDBJ whole genome shotgun (WGS) entry which is preliminary data.</text>
</comment>
<dbReference type="OrthoDB" id="6087238at2759"/>
<evidence type="ECO:0000313" key="4">
    <source>
        <dbReference type="Proteomes" id="UP000316759"/>
    </source>
</evidence>
<protein>
    <recommendedName>
        <fullName evidence="2">LITAF domain-containing protein</fullName>
    </recommendedName>
</protein>
<feature type="domain" description="LITAF" evidence="2">
    <location>
        <begin position="1"/>
        <end position="40"/>
    </location>
</feature>
<feature type="signal peptide" evidence="1">
    <location>
        <begin position="1"/>
        <end position="21"/>
    </location>
</feature>
<gene>
    <name evidence="3" type="ORF">FGIG_01312</name>
</gene>
<dbReference type="Pfam" id="PF10601">
    <property type="entry name" value="zf-LITAF-like"/>
    <property type="match status" value="1"/>
</dbReference>
<keyword evidence="4" id="KW-1185">Reference proteome</keyword>
<dbReference type="InterPro" id="IPR006629">
    <property type="entry name" value="LITAF"/>
</dbReference>
<dbReference type="Proteomes" id="UP000316759">
    <property type="component" value="Unassembled WGS sequence"/>
</dbReference>
<dbReference type="AlphaFoldDB" id="A0A504YUS6"/>
<feature type="chain" id="PRO_5021332898" description="LITAF domain-containing protein" evidence="1">
    <location>
        <begin position="22"/>
        <end position="108"/>
    </location>
</feature>
<proteinExistence type="predicted"/>